<gene>
    <name evidence="1" type="ORF">O1611_g979</name>
</gene>
<keyword evidence="2" id="KW-1185">Reference proteome</keyword>
<proteinExistence type="predicted"/>
<evidence type="ECO:0000313" key="1">
    <source>
        <dbReference type="EMBL" id="KAJ8132645.1"/>
    </source>
</evidence>
<name>A0ACC2JYU4_9PEZI</name>
<dbReference type="EMBL" id="JAPUUL010000101">
    <property type="protein sequence ID" value="KAJ8132645.1"/>
    <property type="molecule type" value="Genomic_DNA"/>
</dbReference>
<reference evidence="1" key="1">
    <citation type="submission" date="2022-12" db="EMBL/GenBank/DDBJ databases">
        <title>Genome Sequence of Lasiodiplodia mahajangana.</title>
        <authorList>
            <person name="Buettner E."/>
        </authorList>
    </citation>
    <scope>NUCLEOTIDE SEQUENCE</scope>
    <source>
        <strain evidence="1">VT137</strain>
    </source>
</reference>
<protein>
    <submittedName>
        <fullName evidence="1">Uncharacterized protein</fullName>
    </submittedName>
</protein>
<evidence type="ECO:0000313" key="2">
    <source>
        <dbReference type="Proteomes" id="UP001153332"/>
    </source>
</evidence>
<accession>A0ACC2JYU4</accession>
<dbReference type="Proteomes" id="UP001153332">
    <property type="component" value="Unassembled WGS sequence"/>
</dbReference>
<comment type="caution">
    <text evidence="1">The sequence shown here is derived from an EMBL/GenBank/DDBJ whole genome shotgun (WGS) entry which is preliminary data.</text>
</comment>
<organism evidence="1 2">
    <name type="scientific">Lasiodiplodia mahajangana</name>
    <dbReference type="NCBI Taxonomy" id="1108764"/>
    <lineage>
        <taxon>Eukaryota</taxon>
        <taxon>Fungi</taxon>
        <taxon>Dikarya</taxon>
        <taxon>Ascomycota</taxon>
        <taxon>Pezizomycotina</taxon>
        <taxon>Dothideomycetes</taxon>
        <taxon>Dothideomycetes incertae sedis</taxon>
        <taxon>Botryosphaeriales</taxon>
        <taxon>Botryosphaeriaceae</taxon>
        <taxon>Lasiodiplodia</taxon>
    </lineage>
</organism>
<sequence length="401" mass="44605">MDVSERRGALNEGIANPYVNDGDVDPVPRDLADRTRIFGQDTGGNGNDSARGSQAVRLLDSSAVKENVDMVIQTDYAAGLPAEKHHYRFGLQGQTGVALPKTPAGNVLAVTAVPVSCFEPTPSLMPVTASNMLGNTLDRLRPVGDPPTDRSFARHILDVATGDQEATPPGGDHYRCVTQEDFNDPARLQVGYKGYLRRWEKDSIVRFIIRDESFPNRFVAEDVRREALRAIRMWRGIGVSFQEVRREEKAAFQIKYQHSLLDAYARSFFPQDEPGTMLVFGLALEASNIGHLAGVLAHEFGHILGLRHSFAADICKETGKAIESGTVRVGERNYNSIMNYFKDLSRLVVQEQDREELKEFYACTEKGYEGLEFKDFKPGLFDFPLCALISFSGPHITVVFQ</sequence>